<accession>A0A437J7I2</accession>
<dbReference type="Gene3D" id="2.40.160.20">
    <property type="match status" value="1"/>
</dbReference>
<evidence type="ECO:0000256" key="1">
    <source>
        <dbReference type="ARBA" id="ARBA00004370"/>
    </source>
</evidence>
<gene>
    <name evidence="8" type="ORF">ENE74_10895</name>
</gene>
<dbReference type="OrthoDB" id="9815357at2"/>
<feature type="domain" description="Outer membrane protein beta-barrel" evidence="7">
    <location>
        <begin position="10"/>
        <end position="240"/>
    </location>
</feature>
<evidence type="ECO:0000313" key="8">
    <source>
        <dbReference type="EMBL" id="RVT40956.1"/>
    </source>
</evidence>
<dbReference type="Pfam" id="PF13505">
    <property type="entry name" value="OMP_b-brl"/>
    <property type="match status" value="1"/>
</dbReference>
<sequence>MKTLLSLSLSALAIAAASPAFAQSDDGAQSWTGPYVGGSLGYGWQPNNGKDNNETVVFDTNLDGTYGDTVRTGTGGNAFSPGFCRGRALGSLPSSCAGDQDGKVAWSVHAGYDYQMGNFVVGAVVEGGQSNIKNSVTAFSTTPANYVLTRELAWDGAARLRAGVAFGTGTLIYGTGGVAYGKIKNSFATTNTFNTFTETNRTDKDWGWTAGGGIEQKVSQNFSIGLLYKYTRFNDDGYTVNAGQGTPPSATNPFVNPTTTAGSTNFQRTSDRFDNHSVRATASFRF</sequence>
<evidence type="ECO:0000256" key="4">
    <source>
        <dbReference type="ARBA" id="ARBA00038306"/>
    </source>
</evidence>
<dbReference type="InterPro" id="IPR027385">
    <property type="entry name" value="Beta-barrel_OMP"/>
</dbReference>
<comment type="subcellular location">
    <subcellularLocation>
        <location evidence="1">Membrane</location>
    </subcellularLocation>
</comment>
<dbReference type="EMBL" id="RZUL01000003">
    <property type="protein sequence ID" value="RVT40956.1"/>
    <property type="molecule type" value="Genomic_DNA"/>
</dbReference>
<feature type="signal peptide" evidence="6">
    <location>
        <begin position="1"/>
        <end position="22"/>
    </location>
</feature>
<comment type="similarity">
    <text evidence="4">Belongs to the Omp25/RopB family.</text>
</comment>
<feature type="region of interest" description="Disordered" evidence="5">
    <location>
        <begin position="243"/>
        <end position="269"/>
    </location>
</feature>
<comment type="caution">
    <text evidence="8">The sequence shown here is derived from an EMBL/GenBank/DDBJ whole genome shotgun (WGS) entry which is preliminary data.</text>
</comment>
<evidence type="ECO:0000256" key="2">
    <source>
        <dbReference type="ARBA" id="ARBA00022729"/>
    </source>
</evidence>
<evidence type="ECO:0000259" key="7">
    <source>
        <dbReference type="Pfam" id="PF13505"/>
    </source>
</evidence>
<evidence type="ECO:0000256" key="3">
    <source>
        <dbReference type="ARBA" id="ARBA00023136"/>
    </source>
</evidence>
<feature type="chain" id="PRO_5019012753" evidence="6">
    <location>
        <begin position="23"/>
        <end position="286"/>
    </location>
</feature>
<dbReference type="PANTHER" id="PTHR34001:SF3">
    <property type="entry name" value="BLL7405 PROTEIN"/>
    <property type="match status" value="1"/>
</dbReference>
<evidence type="ECO:0000256" key="5">
    <source>
        <dbReference type="SAM" id="MobiDB-lite"/>
    </source>
</evidence>
<keyword evidence="9" id="KW-1185">Reference proteome</keyword>
<keyword evidence="3" id="KW-0472">Membrane</keyword>
<dbReference type="RefSeq" id="WP_127690955.1">
    <property type="nucleotide sequence ID" value="NZ_RZUL01000003.1"/>
</dbReference>
<dbReference type="SUPFAM" id="SSF56925">
    <property type="entry name" value="OMPA-like"/>
    <property type="match status" value="1"/>
</dbReference>
<keyword evidence="2 6" id="KW-0732">Signal</keyword>
<evidence type="ECO:0000313" key="9">
    <source>
        <dbReference type="Proteomes" id="UP000282977"/>
    </source>
</evidence>
<protein>
    <submittedName>
        <fullName evidence="8">Porin family protein</fullName>
    </submittedName>
</protein>
<dbReference type="InterPro" id="IPR011250">
    <property type="entry name" value="OMP/PagP_B-barrel"/>
</dbReference>
<dbReference type="InterPro" id="IPR051692">
    <property type="entry name" value="OMP-like"/>
</dbReference>
<feature type="compositionally biased region" description="Polar residues" evidence="5">
    <location>
        <begin position="243"/>
        <end position="268"/>
    </location>
</feature>
<organism evidence="8 9">
    <name type="scientific">Sphingobium algorifonticola</name>
    <dbReference type="NCBI Taxonomy" id="2008318"/>
    <lineage>
        <taxon>Bacteria</taxon>
        <taxon>Pseudomonadati</taxon>
        <taxon>Pseudomonadota</taxon>
        <taxon>Alphaproteobacteria</taxon>
        <taxon>Sphingomonadales</taxon>
        <taxon>Sphingomonadaceae</taxon>
        <taxon>Sphingobium</taxon>
    </lineage>
</organism>
<dbReference type="Proteomes" id="UP000282977">
    <property type="component" value="Unassembled WGS sequence"/>
</dbReference>
<name>A0A437J7I2_9SPHN</name>
<dbReference type="PANTHER" id="PTHR34001">
    <property type="entry name" value="BLL7405 PROTEIN"/>
    <property type="match status" value="1"/>
</dbReference>
<dbReference type="GO" id="GO:0016020">
    <property type="term" value="C:membrane"/>
    <property type="evidence" value="ECO:0007669"/>
    <property type="project" value="UniProtKB-SubCell"/>
</dbReference>
<dbReference type="AlphaFoldDB" id="A0A437J7I2"/>
<reference evidence="8 9" key="1">
    <citation type="submission" date="2019-01" db="EMBL/GenBank/DDBJ databases">
        <authorList>
            <person name="Chen W.-M."/>
        </authorList>
    </citation>
    <scope>NUCLEOTIDE SEQUENCE [LARGE SCALE GENOMIC DNA]</scope>
    <source>
        <strain evidence="8 9">TLA-22</strain>
    </source>
</reference>
<proteinExistence type="inferred from homology"/>
<evidence type="ECO:0000256" key="6">
    <source>
        <dbReference type="SAM" id="SignalP"/>
    </source>
</evidence>